<accession>A0ABM1UME6</accession>
<organism evidence="2 3">
    <name type="scientific">Microtus ochrogaster</name>
    <name type="common">Prairie vole</name>
    <dbReference type="NCBI Taxonomy" id="79684"/>
    <lineage>
        <taxon>Eukaryota</taxon>
        <taxon>Metazoa</taxon>
        <taxon>Chordata</taxon>
        <taxon>Craniata</taxon>
        <taxon>Vertebrata</taxon>
        <taxon>Euteleostomi</taxon>
        <taxon>Mammalia</taxon>
        <taxon>Eutheria</taxon>
        <taxon>Euarchontoglires</taxon>
        <taxon>Glires</taxon>
        <taxon>Rodentia</taxon>
        <taxon>Myomorpha</taxon>
        <taxon>Muroidea</taxon>
        <taxon>Cricetidae</taxon>
        <taxon>Arvicolinae</taxon>
        <taxon>Microtus</taxon>
    </lineage>
</organism>
<dbReference type="Proteomes" id="UP000694915">
    <property type="component" value="Linkage group LG9"/>
</dbReference>
<evidence type="ECO:0000313" key="2">
    <source>
        <dbReference type="Proteomes" id="UP000694915"/>
    </source>
</evidence>
<protein>
    <submittedName>
        <fullName evidence="3">Uncharacterized protein LOC113457880</fullName>
    </submittedName>
</protein>
<name>A0ABM1UME6_MICOH</name>
<feature type="compositionally biased region" description="Basic residues" evidence="1">
    <location>
        <begin position="92"/>
        <end position="102"/>
    </location>
</feature>
<sequence length="307" mass="32198">MLAGRVQRPYAPAGPRTFQQRVSDPLGAAPNAISTPRSASSPGGRQVWRLLTAAPGSPGPQHQQRRWPLPLGAGERILRGGRREGTESGGKIVRRRGAKRGSRNGGVRSCGIPKSRSAPSSRRLDARGLAQVPAAAPTVRAPAALRAEGGELRWRDACPVPASSSARPGARAALVRCGGAPRARRPGLAVREAAAAFCLPGATSEPQAEEPGGGASPPNTRPSGSAPESCARGLGRPRPFVTLPRATVRPSVYREPSAYLALNGMPSNWLRSRTTGHHKFSLLSFPALTLATGPTISFLSRPLFNIQ</sequence>
<dbReference type="RefSeq" id="XP_026643158.1">
    <property type="nucleotide sequence ID" value="XM_026787357.1"/>
</dbReference>
<reference evidence="3" key="1">
    <citation type="submission" date="2025-08" db="UniProtKB">
        <authorList>
            <consortium name="RefSeq"/>
        </authorList>
    </citation>
    <scope>IDENTIFICATION</scope>
</reference>
<gene>
    <name evidence="3" type="primary">LOC113457880</name>
</gene>
<feature type="region of interest" description="Disordered" evidence="1">
    <location>
        <begin position="1"/>
        <end position="125"/>
    </location>
</feature>
<feature type="compositionally biased region" description="Basic and acidic residues" evidence="1">
    <location>
        <begin position="76"/>
        <end position="86"/>
    </location>
</feature>
<dbReference type="GeneID" id="113457880"/>
<proteinExistence type="predicted"/>
<evidence type="ECO:0000256" key="1">
    <source>
        <dbReference type="SAM" id="MobiDB-lite"/>
    </source>
</evidence>
<evidence type="ECO:0000313" key="3">
    <source>
        <dbReference type="RefSeq" id="XP_026643158.1"/>
    </source>
</evidence>
<feature type="compositionally biased region" description="Polar residues" evidence="1">
    <location>
        <begin position="32"/>
        <end position="43"/>
    </location>
</feature>
<keyword evidence="2" id="KW-1185">Reference proteome</keyword>
<feature type="region of interest" description="Disordered" evidence="1">
    <location>
        <begin position="203"/>
        <end position="238"/>
    </location>
</feature>